<keyword evidence="2" id="KW-1185">Reference proteome</keyword>
<proteinExistence type="predicted"/>
<organism evidence="1 2">
    <name type="scientific">Nitrososphaeria virus YSH_174770</name>
    <dbReference type="NCBI Taxonomy" id="3071322"/>
    <lineage>
        <taxon>Viruses</taxon>
        <taxon>Duplodnaviria</taxon>
        <taxon>Heunggongvirae</taxon>
        <taxon>Uroviricota</taxon>
        <taxon>Caudoviricetes</taxon>
        <taxon>Juravirales</taxon>
        <taxon>Yangangviridae</taxon>
        <taxon>Senitvirus</taxon>
        <taxon>Senitvirus yangshanense</taxon>
    </lineage>
</organism>
<dbReference type="Proteomes" id="UP001157003">
    <property type="component" value="Segment"/>
</dbReference>
<protein>
    <submittedName>
        <fullName evidence="1">Uncharacterized protein</fullName>
    </submittedName>
</protein>
<accession>A0A976YDY4</accession>
<evidence type="ECO:0000313" key="1">
    <source>
        <dbReference type="EMBL" id="UVF62408.1"/>
    </source>
</evidence>
<reference evidence="1 2" key="1">
    <citation type="submission" date="2022-05" db="EMBL/GenBank/DDBJ databases">
        <title>Diverse viruses of marine archaea discovered using metagenomics.</title>
        <authorList>
            <person name="Zhou Y."/>
        </authorList>
    </citation>
    <scope>NUCLEOTIDE SEQUENCE [LARGE SCALE GENOMIC DNA]</scope>
    <source>
        <strain evidence="1">YSH_174770</strain>
    </source>
</reference>
<dbReference type="EMBL" id="ON649700">
    <property type="protein sequence ID" value="UVF62408.1"/>
    <property type="molecule type" value="Genomic_DNA"/>
</dbReference>
<evidence type="ECO:0000313" key="2">
    <source>
        <dbReference type="Proteomes" id="UP001157003"/>
    </source>
</evidence>
<sequence>MAWEKLGSASVGGTAIANNSWKEIARTTLGSASDTITVDSIPARDNLMIIPYVYDEGSNQVYGQGRFNNDSGSNYANRWSRNGGSDTTNINQTEMITYFAGAAFGEFGIFEMANIAGQEKLLIDHGVAADATGAGTAPKRHEGVHKWANTSNQVTRFDYLNGGAGTFGTGSEVVVLGYDNDEADSGTNFWQELADVELSSSGDLIDSGTFTAKKYLMIEAVGYRANDSIIPALRVGNETLDTGNNYARRQSVNGGSDVTVTSQSSIATTSGAGYLTKDIYFIVNKSDKEKLVINHGYVTGSGASTAGDRQEIVGKWANTSAQINRIGYLNVGGGSSDFGAGSYIKVYGAD</sequence>
<name>A0A976YDY4_9CAUD</name>